<gene>
    <name evidence="8" type="ORF">H3146_09115</name>
</gene>
<evidence type="ECO:0000313" key="8">
    <source>
        <dbReference type="EMBL" id="MBB1253528.1"/>
    </source>
</evidence>
<evidence type="ECO:0000256" key="5">
    <source>
        <dbReference type="ARBA" id="ARBA00023004"/>
    </source>
</evidence>
<evidence type="ECO:0000256" key="3">
    <source>
        <dbReference type="ARBA" id="ARBA00022723"/>
    </source>
</evidence>
<dbReference type="PRINTS" id="PR00385">
    <property type="entry name" value="P450"/>
</dbReference>
<dbReference type="GO" id="GO:0016705">
    <property type="term" value="F:oxidoreductase activity, acting on paired donors, with incorporation or reduction of molecular oxygen"/>
    <property type="evidence" value="ECO:0007669"/>
    <property type="project" value="InterPro"/>
</dbReference>
<keyword evidence="4 7" id="KW-0560">Oxidoreductase</keyword>
<reference evidence="9" key="1">
    <citation type="submission" date="2020-05" db="EMBL/GenBank/DDBJ databases">
        <title>Classification of alakaliphilic streptomycetes isolated from an alkaline soil next to Lonar Crater, India and a proposal for the recognition of Streptomyces alkaliterrae sp. nov.</title>
        <authorList>
            <person name="Golinska P."/>
        </authorList>
    </citation>
    <scope>NUCLEOTIDE SEQUENCE [LARGE SCALE GENOMIC DNA]</scope>
    <source>
        <strain evidence="9">OF3</strain>
    </source>
</reference>
<dbReference type="Pfam" id="PF00067">
    <property type="entry name" value="p450"/>
    <property type="match status" value="1"/>
</dbReference>
<comment type="caution">
    <text evidence="8">The sequence shown here is derived from an EMBL/GenBank/DDBJ whole genome shotgun (WGS) entry which is preliminary data.</text>
</comment>
<organism evidence="8 9">
    <name type="scientific">Streptomyces alkaliterrae</name>
    <dbReference type="NCBI Taxonomy" id="2213162"/>
    <lineage>
        <taxon>Bacteria</taxon>
        <taxon>Bacillati</taxon>
        <taxon>Actinomycetota</taxon>
        <taxon>Actinomycetes</taxon>
        <taxon>Kitasatosporales</taxon>
        <taxon>Streptomycetaceae</taxon>
        <taxon>Streptomyces</taxon>
    </lineage>
</organism>
<dbReference type="EMBL" id="JABJWZ010000057">
    <property type="protein sequence ID" value="MBB1253528.1"/>
    <property type="molecule type" value="Genomic_DNA"/>
</dbReference>
<dbReference type="InterPro" id="IPR001128">
    <property type="entry name" value="Cyt_P450"/>
</dbReference>
<dbReference type="GO" id="GO:0005506">
    <property type="term" value="F:iron ion binding"/>
    <property type="evidence" value="ECO:0007669"/>
    <property type="project" value="InterPro"/>
</dbReference>
<evidence type="ECO:0000256" key="4">
    <source>
        <dbReference type="ARBA" id="ARBA00023002"/>
    </source>
</evidence>
<dbReference type="GO" id="GO:0020037">
    <property type="term" value="F:heme binding"/>
    <property type="evidence" value="ECO:0007669"/>
    <property type="project" value="InterPro"/>
</dbReference>
<dbReference type="CDD" id="cd11030">
    <property type="entry name" value="CYP105-like"/>
    <property type="match status" value="1"/>
</dbReference>
<evidence type="ECO:0000313" key="9">
    <source>
        <dbReference type="Proteomes" id="UP000525686"/>
    </source>
</evidence>
<dbReference type="GO" id="GO:0004497">
    <property type="term" value="F:monooxygenase activity"/>
    <property type="evidence" value="ECO:0007669"/>
    <property type="project" value="UniProtKB-KW"/>
</dbReference>
<dbReference type="FunFam" id="1.10.630.10:FF:000018">
    <property type="entry name" value="Cytochrome P450 monooxygenase"/>
    <property type="match status" value="1"/>
</dbReference>
<keyword evidence="6 7" id="KW-0503">Monooxygenase</keyword>
<dbReference type="SUPFAM" id="SSF48264">
    <property type="entry name" value="Cytochrome P450"/>
    <property type="match status" value="1"/>
</dbReference>
<keyword evidence="5 7" id="KW-0408">Iron</keyword>
<comment type="similarity">
    <text evidence="1 7">Belongs to the cytochrome P450 family.</text>
</comment>
<protein>
    <submittedName>
        <fullName evidence="8">Cytochrome P450</fullName>
    </submittedName>
</protein>
<dbReference type="PANTHER" id="PTHR46696">
    <property type="entry name" value="P450, PUTATIVE (EUROFUNG)-RELATED"/>
    <property type="match status" value="1"/>
</dbReference>
<dbReference type="RefSeq" id="WP_181354013.1">
    <property type="nucleotide sequence ID" value="NZ_JABJWZ010000057.1"/>
</dbReference>
<dbReference type="Gene3D" id="1.10.630.10">
    <property type="entry name" value="Cytochrome P450"/>
    <property type="match status" value="1"/>
</dbReference>
<dbReference type="Proteomes" id="UP000525686">
    <property type="component" value="Unassembled WGS sequence"/>
</dbReference>
<name>A0A7W3ZM99_9ACTN</name>
<evidence type="ECO:0000256" key="1">
    <source>
        <dbReference type="ARBA" id="ARBA00010617"/>
    </source>
</evidence>
<evidence type="ECO:0000256" key="6">
    <source>
        <dbReference type="ARBA" id="ARBA00023033"/>
    </source>
</evidence>
<keyword evidence="3 7" id="KW-0479">Metal-binding</keyword>
<keyword evidence="2 7" id="KW-0349">Heme</keyword>
<proteinExistence type="inferred from homology"/>
<dbReference type="PRINTS" id="PR00359">
    <property type="entry name" value="BP450"/>
</dbReference>
<dbReference type="PROSITE" id="PS00086">
    <property type="entry name" value="CYTOCHROME_P450"/>
    <property type="match status" value="1"/>
</dbReference>
<evidence type="ECO:0000256" key="2">
    <source>
        <dbReference type="ARBA" id="ARBA00022617"/>
    </source>
</evidence>
<dbReference type="AlphaFoldDB" id="A0A7W3ZM99"/>
<dbReference type="PANTHER" id="PTHR46696:SF1">
    <property type="entry name" value="CYTOCHROME P450 YJIB-RELATED"/>
    <property type="match status" value="1"/>
</dbReference>
<evidence type="ECO:0000256" key="7">
    <source>
        <dbReference type="RuleBase" id="RU000461"/>
    </source>
</evidence>
<accession>A0A7W3ZM99</accession>
<dbReference type="InterPro" id="IPR017972">
    <property type="entry name" value="Cyt_P450_CS"/>
</dbReference>
<sequence length="406" mass="45310">MPDNQTLDSQENVLDWPFKRTCPMSVPPELAELRAQPPCAVRIPEGAVPARRAWLVTRHADVRQALMDPRMSADEGLEGAPVRIQLPPGERPSSFLRMDPPEHGRLRTLITSEFTARRVRTLTPGIQQLIDELLDGLAAQDRPADLCENFSTRLPTLVIARLLGVPAERSHEFVALTRVTIGQGDPERSYHAYLELTGILRGLIEHKRHEPADDIMSKLAGHVNDGRITVDEAMGVSTLVLVAGHETTTNQIALSTLSLLLDDSLREEVLADDGKLLPQYIEESMRYWSISQDAILRMCLEDMEMGGVRMAKGDAVVVSIPGGNWDEEVFPDPGRLDVHRDTSEHLQWGIGPHYCLGAPLARLEIELALRSLFTRFPGLRLACAREDVPFRRETVFYGLHGLPVTW</sequence>
<dbReference type="InterPro" id="IPR036396">
    <property type="entry name" value="Cyt_P450_sf"/>
</dbReference>
<dbReference type="InterPro" id="IPR002397">
    <property type="entry name" value="Cyt_P450_B"/>
</dbReference>